<dbReference type="PANTHER" id="PTHR35908:SF1">
    <property type="entry name" value="CONSERVED PROTEIN"/>
    <property type="match status" value="1"/>
</dbReference>
<dbReference type="EMBL" id="CP045529">
    <property type="protein sequence ID" value="QFU97021.1"/>
    <property type="molecule type" value="Genomic_DNA"/>
</dbReference>
<proteinExistence type="predicted"/>
<dbReference type="InterPro" id="IPR041581">
    <property type="entry name" value="Glyoxalase_6"/>
</dbReference>
<dbReference type="Gene3D" id="3.10.180.10">
    <property type="entry name" value="2,3-Dihydroxybiphenyl 1,2-Dioxygenase, domain 1"/>
    <property type="match status" value="2"/>
</dbReference>
<dbReference type="InterPro" id="IPR029068">
    <property type="entry name" value="Glyas_Bleomycin-R_OHBP_Dase"/>
</dbReference>
<reference evidence="3 4" key="1">
    <citation type="submission" date="2019-10" db="EMBL/GenBank/DDBJ databases">
        <title>Genome sequence of Luteimicrobium xylanilyticum HY-24.</title>
        <authorList>
            <person name="Kim D.Y."/>
            <person name="Park H.-Y."/>
        </authorList>
    </citation>
    <scope>NUCLEOTIDE SEQUENCE [LARGE SCALE GENOMIC DNA]</scope>
    <source>
        <strain evidence="3 4">HY-24</strain>
    </source>
</reference>
<name>A0A5P9Q6K0_9MICO</name>
<feature type="domain" description="VOC" evidence="2">
    <location>
        <begin position="123"/>
        <end position="235"/>
    </location>
</feature>
<accession>A0A5P9Q6K0</accession>
<dbReference type="InterPro" id="IPR037523">
    <property type="entry name" value="VOC_core"/>
</dbReference>
<sequence>MDLRLVALQLDAPDPAVPAAFWAGLLGRAAVVEPGGTLVPGEGTQLGLRFVPSTEPKVAQNPVHLHLTSTSPGDQEATVARALELGGTHVDVGQLPEESHVVLADPGGNELCVIEPGNAFLEGTGFLGEVTCRGTRAVGLFWSEALGWPLVWDRDEETAVQSPDGGTKVSWGGEPVDPDAPPQRQRLELVTTDLDAAVDRLLALGATRLAAAPGAADGVVVLADPDGRVFQVRAG</sequence>
<organism evidence="3 4">
    <name type="scientific">Luteimicrobium xylanilyticum</name>
    <dbReference type="NCBI Taxonomy" id="1133546"/>
    <lineage>
        <taxon>Bacteria</taxon>
        <taxon>Bacillati</taxon>
        <taxon>Actinomycetota</taxon>
        <taxon>Actinomycetes</taxon>
        <taxon>Micrococcales</taxon>
        <taxon>Luteimicrobium</taxon>
    </lineage>
</organism>
<dbReference type="PROSITE" id="PS51819">
    <property type="entry name" value="VOC"/>
    <property type="match status" value="1"/>
</dbReference>
<protein>
    <recommendedName>
        <fullName evidence="2">VOC domain-containing protein</fullName>
    </recommendedName>
</protein>
<evidence type="ECO:0000313" key="3">
    <source>
        <dbReference type="EMBL" id="QFU97021.1"/>
    </source>
</evidence>
<dbReference type="OrthoDB" id="5524593at2"/>
<gene>
    <name evidence="3" type="ORF">KDY119_00514</name>
</gene>
<evidence type="ECO:0000259" key="2">
    <source>
        <dbReference type="PROSITE" id="PS51819"/>
    </source>
</evidence>
<dbReference type="PANTHER" id="PTHR35908">
    <property type="entry name" value="HYPOTHETICAL FUSION PROTEIN"/>
    <property type="match status" value="1"/>
</dbReference>
<dbReference type="RefSeq" id="WP_036953752.1">
    <property type="nucleotide sequence ID" value="NZ_BAABIH010000013.1"/>
</dbReference>
<dbReference type="AlphaFoldDB" id="A0A5P9Q6K0"/>
<evidence type="ECO:0000313" key="4">
    <source>
        <dbReference type="Proteomes" id="UP000326702"/>
    </source>
</evidence>
<feature type="region of interest" description="Disordered" evidence="1">
    <location>
        <begin position="161"/>
        <end position="182"/>
    </location>
</feature>
<dbReference type="Proteomes" id="UP000326702">
    <property type="component" value="Chromosome"/>
</dbReference>
<dbReference type="KEGG" id="lxl:KDY119_00514"/>
<dbReference type="Pfam" id="PF18029">
    <property type="entry name" value="Glyoxalase_6"/>
    <property type="match status" value="2"/>
</dbReference>
<evidence type="ECO:0000256" key="1">
    <source>
        <dbReference type="SAM" id="MobiDB-lite"/>
    </source>
</evidence>
<keyword evidence="4" id="KW-1185">Reference proteome</keyword>
<dbReference type="CDD" id="cd06587">
    <property type="entry name" value="VOC"/>
    <property type="match status" value="1"/>
</dbReference>
<dbReference type="SUPFAM" id="SSF54593">
    <property type="entry name" value="Glyoxalase/Bleomycin resistance protein/Dihydroxybiphenyl dioxygenase"/>
    <property type="match status" value="2"/>
</dbReference>